<evidence type="ECO:0000256" key="5">
    <source>
        <dbReference type="ARBA" id="ARBA00022833"/>
    </source>
</evidence>
<dbReference type="Proteomes" id="UP000243745">
    <property type="component" value="Unassembled WGS sequence"/>
</dbReference>
<dbReference type="EC" id="4.-.-.-" evidence="8"/>
<dbReference type="UniPathway" id="UPA00391"/>
<keyword evidence="8" id="KW-0671">Queuosine biosynthesis</keyword>
<feature type="active site" description="Charge relay system" evidence="9">
    <location>
        <position position="100"/>
    </location>
</feature>
<evidence type="ECO:0000256" key="9">
    <source>
        <dbReference type="PIRSR" id="PIRSR006113-1"/>
    </source>
</evidence>
<evidence type="ECO:0000256" key="4">
    <source>
        <dbReference type="ARBA" id="ARBA00022723"/>
    </source>
</evidence>
<keyword evidence="6 8" id="KW-0456">Lyase</keyword>
<evidence type="ECO:0000256" key="1">
    <source>
        <dbReference type="ARBA" id="ARBA00005061"/>
    </source>
</evidence>
<evidence type="ECO:0000256" key="8">
    <source>
        <dbReference type="PIRNR" id="PIRNR006113"/>
    </source>
</evidence>
<comment type="catalytic activity">
    <reaction evidence="7 8">
        <text>7,8-dihydroneopterin 3'-triphosphate + H2O = 6-carboxy-5,6,7,8-tetrahydropterin + triphosphate + acetaldehyde + 2 H(+)</text>
        <dbReference type="Rhea" id="RHEA:27966"/>
        <dbReference type="ChEBI" id="CHEBI:15343"/>
        <dbReference type="ChEBI" id="CHEBI:15377"/>
        <dbReference type="ChEBI" id="CHEBI:15378"/>
        <dbReference type="ChEBI" id="CHEBI:18036"/>
        <dbReference type="ChEBI" id="CHEBI:58462"/>
        <dbReference type="ChEBI" id="CHEBI:61032"/>
        <dbReference type="EC" id="4.1.2.50"/>
    </reaction>
</comment>
<dbReference type="RefSeq" id="WP_031579336.1">
    <property type="nucleotide sequence ID" value="NZ_FOXF01000004.1"/>
</dbReference>
<feature type="active site" description="Proton acceptor" evidence="9">
    <location>
        <position position="24"/>
    </location>
</feature>
<accession>A0A662ZI92</accession>
<feature type="binding site" evidence="10">
    <location>
        <position position="30"/>
    </location>
    <ligand>
        <name>Zn(2+)</name>
        <dbReference type="ChEBI" id="CHEBI:29105"/>
    </ligand>
</feature>
<evidence type="ECO:0000313" key="12">
    <source>
        <dbReference type="Proteomes" id="UP000243745"/>
    </source>
</evidence>
<organism evidence="11 12">
    <name type="scientific">Ruminobacter amylophilus</name>
    <dbReference type="NCBI Taxonomy" id="867"/>
    <lineage>
        <taxon>Bacteria</taxon>
        <taxon>Pseudomonadati</taxon>
        <taxon>Pseudomonadota</taxon>
        <taxon>Gammaproteobacteria</taxon>
        <taxon>Aeromonadales</taxon>
        <taxon>Succinivibrionaceae</taxon>
        <taxon>Ruminobacter</taxon>
    </lineage>
</organism>
<dbReference type="PANTHER" id="PTHR12589">
    <property type="entry name" value="PYRUVOYL TETRAHYDROBIOPTERIN SYNTHASE"/>
    <property type="match status" value="1"/>
</dbReference>
<keyword evidence="4 8" id="KW-0479">Metal-binding</keyword>
<name>A0A662ZI92_9GAMM</name>
<feature type="binding site" evidence="10">
    <location>
        <position position="14"/>
    </location>
    <ligand>
        <name>Zn(2+)</name>
        <dbReference type="ChEBI" id="CHEBI:29105"/>
    </ligand>
</feature>
<dbReference type="PANTHER" id="PTHR12589:SF7">
    <property type="entry name" value="6-PYRUVOYL TETRAHYDROBIOPTERIN SYNTHASE"/>
    <property type="match status" value="1"/>
</dbReference>
<dbReference type="GO" id="GO:0070497">
    <property type="term" value="F:6-carboxytetrahydropterin synthase activity"/>
    <property type="evidence" value="ECO:0007669"/>
    <property type="project" value="UniProtKB-EC"/>
</dbReference>
<dbReference type="InterPro" id="IPR007115">
    <property type="entry name" value="6-PTP_synth/QueD"/>
</dbReference>
<dbReference type="InterPro" id="IPR038418">
    <property type="entry name" value="6-PTP_synth/QueD_sf"/>
</dbReference>
<evidence type="ECO:0000256" key="10">
    <source>
        <dbReference type="PIRSR" id="PIRSR006113-2"/>
    </source>
</evidence>
<feature type="active site" description="Charge relay system" evidence="9">
    <location>
        <position position="65"/>
    </location>
</feature>
<keyword evidence="12" id="KW-1185">Reference proteome</keyword>
<dbReference type="NCBIfam" id="TIGR03367">
    <property type="entry name" value="queuosine_QueD"/>
    <property type="match status" value="1"/>
</dbReference>
<evidence type="ECO:0000256" key="2">
    <source>
        <dbReference type="ARBA" id="ARBA00008900"/>
    </source>
</evidence>
<dbReference type="Gene3D" id="3.30.479.10">
    <property type="entry name" value="6-pyruvoyl tetrahydropterin synthase/QueD"/>
    <property type="match status" value="1"/>
</dbReference>
<evidence type="ECO:0000313" key="11">
    <source>
        <dbReference type="EMBL" id="SFP08460.1"/>
    </source>
</evidence>
<dbReference type="OrthoDB" id="9804698at2"/>
<dbReference type="PIRSF" id="PIRSF006113">
    <property type="entry name" value="PTP_synth"/>
    <property type="match status" value="1"/>
</dbReference>
<dbReference type="Pfam" id="PF01242">
    <property type="entry name" value="PTPS"/>
    <property type="match status" value="1"/>
</dbReference>
<protein>
    <recommendedName>
        <fullName evidence="3 8">6-carboxy-5,6,7,8-tetrahydropterin synthase</fullName>
        <ecNumber evidence="8">4.-.-.-</ecNumber>
    </recommendedName>
</protein>
<dbReference type="AlphaFoldDB" id="A0A662ZI92"/>
<comment type="similarity">
    <text evidence="2 8">Belongs to the PTPS family. QueD subfamily.</text>
</comment>
<comment type="pathway">
    <text evidence="1 8">Purine metabolism; 7-cyano-7-deazaguanine biosynthesis.</text>
</comment>
<proteinExistence type="inferred from homology"/>
<feature type="binding site" evidence="10">
    <location>
        <position position="28"/>
    </location>
    <ligand>
        <name>Zn(2+)</name>
        <dbReference type="ChEBI" id="CHEBI:29105"/>
    </ligand>
</feature>
<evidence type="ECO:0000256" key="3">
    <source>
        <dbReference type="ARBA" id="ARBA00018141"/>
    </source>
</evidence>
<evidence type="ECO:0000256" key="6">
    <source>
        <dbReference type="ARBA" id="ARBA00023239"/>
    </source>
</evidence>
<dbReference type="EMBL" id="FOXF01000004">
    <property type="protein sequence ID" value="SFP08460.1"/>
    <property type="molecule type" value="Genomic_DNA"/>
</dbReference>
<sequence length="114" mass="13291">MYKVKKRIVVSAAHFLTLDYESKCSSVHGHNWVIDVYLKSRTLDQNGMVMDFSHIKKVVKDALDHKLINDVIRVNPTAENIAYWICQQLQPFCYRVDVEESPDNTASYEKDEQQ</sequence>
<comment type="cofactor">
    <cofactor evidence="8 10">
        <name>Zn(2+)</name>
        <dbReference type="ChEBI" id="CHEBI:29105"/>
    </cofactor>
    <text evidence="8 10">Binds 1 zinc ion per subunit.</text>
</comment>
<dbReference type="GO" id="GO:0008616">
    <property type="term" value="P:tRNA queuosine(34) biosynthetic process"/>
    <property type="evidence" value="ECO:0007669"/>
    <property type="project" value="UniProtKB-KW"/>
</dbReference>
<dbReference type="GO" id="GO:0046872">
    <property type="term" value="F:metal ion binding"/>
    <property type="evidence" value="ECO:0007669"/>
    <property type="project" value="UniProtKB-KW"/>
</dbReference>
<keyword evidence="5 8" id="KW-0862">Zinc</keyword>
<dbReference type="SUPFAM" id="SSF55620">
    <property type="entry name" value="Tetrahydrobiopterin biosynthesis enzymes-like"/>
    <property type="match status" value="1"/>
</dbReference>
<evidence type="ECO:0000256" key="7">
    <source>
        <dbReference type="ARBA" id="ARBA00048807"/>
    </source>
</evidence>
<reference evidence="11 12" key="1">
    <citation type="submission" date="2016-10" db="EMBL/GenBank/DDBJ databases">
        <authorList>
            <person name="Varghese N."/>
            <person name="Submissions S."/>
        </authorList>
    </citation>
    <scope>NUCLEOTIDE SEQUENCE [LARGE SCALE GENOMIC DNA]</scope>
    <source>
        <strain evidence="11 12">DSM 1361</strain>
    </source>
</reference>
<gene>
    <name evidence="11" type="ORF">SAMN02910344_00412</name>
</gene>